<evidence type="ECO:0000259" key="8">
    <source>
        <dbReference type="PROSITE" id="PS50858"/>
    </source>
</evidence>
<dbReference type="InParanoid" id="A0A7M7P5H4"/>
<dbReference type="AlphaFoldDB" id="A0A7M7P5H4"/>
<dbReference type="CDD" id="cd13229">
    <property type="entry name" value="PH_TFIIH"/>
    <property type="match status" value="1"/>
</dbReference>
<keyword evidence="5" id="KW-0804">Transcription</keyword>
<dbReference type="GeneID" id="594243"/>
<evidence type="ECO:0000313" key="9">
    <source>
        <dbReference type="EnsemblMetazoa" id="XP_030845510"/>
    </source>
</evidence>
<comment type="similarity">
    <text evidence="2">Belongs to the TFB1 family.</text>
</comment>
<reference evidence="9" key="2">
    <citation type="submission" date="2021-01" db="UniProtKB">
        <authorList>
            <consortium name="EnsemblMetazoa"/>
        </authorList>
    </citation>
    <scope>IDENTIFICATION</scope>
</reference>
<feature type="domain" description="BSD" evidence="8">
    <location>
        <begin position="190"/>
        <end position="242"/>
    </location>
</feature>
<comment type="subcellular location">
    <subcellularLocation>
        <location evidence="1">Nucleus</location>
    </subcellularLocation>
</comment>
<dbReference type="InterPro" id="IPR027079">
    <property type="entry name" value="Tfb1/GTF2H1"/>
</dbReference>
<protein>
    <recommendedName>
        <fullName evidence="8">BSD domain-containing protein</fullName>
    </recommendedName>
</protein>
<dbReference type="GO" id="GO:0006289">
    <property type="term" value="P:nucleotide-excision repair"/>
    <property type="evidence" value="ECO:0007669"/>
    <property type="project" value="InterPro"/>
</dbReference>
<dbReference type="GO" id="GO:0006366">
    <property type="term" value="P:transcription by RNA polymerase II"/>
    <property type="evidence" value="ECO:0000318"/>
    <property type="project" value="GO_Central"/>
</dbReference>
<dbReference type="CTD" id="2965"/>
<evidence type="ECO:0000256" key="3">
    <source>
        <dbReference type="ARBA" id="ARBA00022737"/>
    </source>
</evidence>
<accession>A0A7M7P5H4</accession>
<dbReference type="PANTHER" id="PTHR12856">
    <property type="entry name" value="TRANSCRIPTION INITIATION FACTOR IIH-RELATED"/>
    <property type="match status" value="1"/>
</dbReference>
<evidence type="ECO:0000313" key="10">
    <source>
        <dbReference type="Proteomes" id="UP000007110"/>
    </source>
</evidence>
<dbReference type="InterPro" id="IPR005607">
    <property type="entry name" value="BSD_dom"/>
</dbReference>
<dbReference type="InterPro" id="IPR035925">
    <property type="entry name" value="BSD_dom_sf"/>
</dbReference>
<evidence type="ECO:0000256" key="4">
    <source>
        <dbReference type="ARBA" id="ARBA00023015"/>
    </source>
</evidence>
<evidence type="ECO:0000256" key="1">
    <source>
        <dbReference type="ARBA" id="ARBA00004123"/>
    </source>
</evidence>
<evidence type="ECO:0000256" key="2">
    <source>
        <dbReference type="ARBA" id="ARBA00009448"/>
    </source>
</evidence>
<name>A0A7M7P5H4_STRPU</name>
<keyword evidence="10" id="KW-1185">Reference proteome</keyword>
<dbReference type="PROSITE" id="PS50858">
    <property type="entry name" value="BSD"/>
    <property type="match status" value="2"/>
</dbReference>
<dbReference type="InterPro" id="IPR013876">
    <property type="entry name" value="TFIIH_BTF_p62_N"/>
</dbReference>
<dbReference type="GO" id="GO:0000439">
    <property type="term" value="C:transcription factor TFIIH core complex"/>
    <property type="evidence" value="ECO:0000318"/>
    <property type="project" value="GO_Central"/>
</dbReference>
<feature type="region of interest" description="Disordered" evidence="7">
    <location>
        <begin position="322"/>
        <end position="369"/>
    </location>
</feature>
<dbReference type="GO" id="GO:0006360">
    <property type="term" value="P:transcription by RNA polymerase I"/>
    <property type="evidence" value="ECO:0000318"/>
    <property type="project" value="GO_Central"/>
</dbReference>
<evidence type="ECO:0000256" key="6">
    <source>
        <dbReference type="ARBA" id="ARBA00023242"/>
    </source>
</evidence>
<dbReference type="Pfam" id="PF08567">
    <property type="entry name" value="PH_TFIIH"/>
    <property type="match status" value="1"/>
</dbReference>
<dbReference type="SMART" id="SM00751">
    <property type="entry name" value="BSD"/>
    <property type="match status" value="2"/>
</dbReference>
<organism evidence="9 10">
    <name type="scientific">Strongylocentrotus purpuratus</name>
    <name type="common">Purple sea urchin</name>
    <dbReference type="NCBI Taxonomy" id="7668"/>
    <lineage>
        <taxon>Eukaryota</taxon>
        <taxon>Metazoa</taxon>
        <taxon>Echinodermata</taxon>
        <taxon>Eleutherozoa</taxon>
        <taxon>Echinozoa</taxon>
        <taxon>Echinoidea</taxon>
        <taxon>Euechinoidea</taxon>
        <taxon>Echinacea</taxon>
        <taxon>Camarodonta</taxon>
        <taxon>Echinidea</taxon>
        <taxon>Strongylocentrotidae</taxon>
        <taxon>Strongylocentrotus</taxon>
    </lineage>
</organism>
<evidence type="ECO:0000256" key="5">
    <source>
        <dbReference type="ARBA" id="ARBA00023163"/>
    </source>
</evidence>
<dbReference type="Pfam" id="PF03909">
    <property type="entry name" value="BSD"/>
    <property type="match status" value="1"/>
</dbReference>
<dbReference type="FunCoup" id="A0A7M7P5H4">
    <property type="interactions" value="2221"/>
</dbReference>
<feature type="compositionally biased region" description="Low complexity" evidence="7">
    <location>
        <begin position="338"/>
        <end position="351"/>
    </location>
</feature>
<dbReference type="GO" id="GO:0005675">
    <property type="term" value="C:transcription factor TFIIH holo complex"/>
    <property type="evidence" value="ECO:0000318"/>
    <property type="project" value="GO_Central"/>
</dbReference>
<dbReference type="FunFam" id="2.30.29.30:FF:000479">
    <property type="entry name" value="General transcription factor IIH subunit"/>
    <property type="match status" value="1"/>
</dbReference>
<dbReference type="GO" id="GO:0006281">
    <property type="term" value="P:DNA repair"/>
    <property type="evidence" value="ECO:0000318"/>
    <property type="project" value="GO_Central"/>
</dbReference>
<evidence type="ECO:0000256" key="7">
    <source>
        <dbReference type="SAM" id="MobiDB-lite"/>
    </source>
</evidence>
<dbReference type="KEGG" id="spu:594243"/>
<dbReference type="Proteomes" id="UP000007110">
    <property type="component" value="Unassembled WGS sequence"/>
</dbReference>
<dbReference type="EnsemblMetazoa" id="XM_030989650">
    <property type="protein sequence ID" value="XP_030845510"/>
    <property type="gene ID" value="LOC594243"/>
</dbReference>
<dbReference type="OMA" id="VCTCELL"/>
<reference evidence="10" key="1">
    <citation type="submission" date="2015-02" db="EMBL/GenBank/DDBJ databases">
        <title>Genome sequencing for Strongylocentrotus purpuratus.</title>
        <authorList>
            <person name="Murali S."/>
            <person name="Liu Y."/>
            <person name="Vee V."/>
            <person name="English A."/>
            <person name="Wang M."/>
            <person name="Skinner E."/>
            <person name="Han Y."/>
            <person name="Muzny D.M."/>
            <person name="Worley K.C."/>
            <person name="Gibbs R.A."/>
        </authorList>
    </citation>
    <scope>NUCLEOTIDE SEQUENCE</scope>
</reference>
<dbReference type="InterPro" id="IPR011993">
    <property type="entry name" value="PH-like_dom_sf"/>
</dbReference>
<keyword evidence="4" id="KW-0805">Transcription regulation</keyword>
<dbReference type="SUPFAM" id="SSF50729">
    <property type="entry name" value="PH domain-like"/>
    <property type="match status" value="1"/>
</dbReference>
<dbReference type="RefSeq" id="XP_030845510.1">
    <property type="nucleotide sequence ID" value="XM_030989650.1"/>
</dbReference>
<sequence length="566" mass="63447">MAMSSEEVLLVVAQVRSRKSNGSLYLMGKRLAWQEDNKEVFTVSHYYADVKQQRISQDTSSKVQLQILLHNGSSTKFHFANRDGSAAQKQDRNDVKELLQQLLPKFRSQASRELEEKNKMLKDDPELFQLYRDLVMSGVMTADEFWASRINMSQQESAAASSASTSASDGGQGVGVSAAFLSDIKPQTDGCNGVKYNLTADIIDSIFRIYPAVRKKHLESVPHTMSEKEFWTCFFQSQYFHRDRINAGSKDLFAECAKKDEKDMTEEANQTVQDPLLDIQGLSDNTINEEFGFSLDNMMKPNAVNKSIIKRFNHHNTRVLAASESNKRNLADDTDAPSTSSQSLSQNSNTNHRTDGGGGDGDESSAKKARLREAIEIEDLSSSSKQDGVSLKLQRTDRYYHGPTVVQSTDYFSSEVVMGALRAVQSEVMSSVPNLHKVISSNTARSVMGELTPGGALMASLSTQPVHTMYSPETQKEVKRLYSALAELLRHFWSCFPVTNRSLEEKVFRMKGTLEQFHAKKIKPFKDTLAKQHIGLNLVNHMEELLQTAYKKYANWQSKKLGAKLS</sequence>
<feature type="domain" description="BSD" evidence="8">
    <location>
        <begin position="102"/>
        <end position="157"/>
    </location>
</feature>
<dbReference type="Gene3D" id="2.30.29.30">
    <property type="entry name" value="Pleckstrin-homology domain (PH domain)/Phosphotyrosine-binding domain (PTB)"/>
    <property type="match status" value="1"/>
</dbReference>
<keyword evidence="3" id="KW-0677">Repeat</keyword>
<keyword evidence="6" id="KW-0539">Nucleus</keyword>
<dbReference type="SUPFAM" id="SSF140383">
    <property type="entry name" value="BSD domain-like"/>
    <property type="match status" value="2"/>
</dbReference>
<proteinExistence type="inferred from homology"/>
<dbReference type="OrthoDB" id="360521at2759"/>
<dbReference type="Gene3D" id="6.10.140.1200">
    <property type="match status" value="1"/>
</dbReference>